<dbReference type="InterPro" id="IPR007627">
    <property type="entry name" value="RNA_pol_sigma70_r2"/>
</dbReference>
<reference evidence="2 3" key="1">
    <citation type="journal article" date="2018" name="Nat. Biotechnol.">
        <title>A standardized bacterial taxonomy based on genome phylogeny substantially revises the tree of life.</title>
        <authorList>
            <person name="Parks D.H."/>
            <person name="Chuvochina M."/>
            <person name="Waite D.W."/>
            <person name="Rinke C."/>
            <person name="Skarshewski A."/>
            <person name="Chaumeil P.A."/>
            <person name="Hugenholtz P."/>
        </authorList>
    </citation>
    <scope>NUCLEOTIDE SEQUENCE [LARGE SCALE GENOMIC DNA]</scope>
    <source>
        <strain evidence="2">UBA9667</strain>
    </source>
</reference>
<comment type="caution">
    <text evidence="2">The sequence shown here is derived from an EMBL/GenBank/DDBJ whole genome shotgun (WGS) entry which is preliminary data.</text>
</comment>
<dbReference type="SUPFAM" id="SSF88946">
    <property type="entry name" value="Sigma2 domain of RNA polymerase sigma factors"/>
    <property type="match status" value="1"/>
</dbReference>
<dbReference type="GO" id="GO:0006352">
    <property type="term" value="P:DNA-templated transcription initiation"/>
    <property type="evidence" value="ECO:0007669"/>
    <property type="project" value="InterPro"/>
</dbReference>
<accession>A0A3D2SG07</accession>
<dbReference type="Proteomes" id="UP000263098">
    <property type="component" value="Unassembled WGS sequence"/>
</dbReference>
<evidence type="ECO:0000313" key="3">
    <source>
        <dbReference type="Proteomes" id="UP000263098"/>
    </source>
</evidence>
<dbReference type="InterPro" id="IPR013325">
    <property type="entry name" value="RNA_pol_sigma_r2"/>
</dbReference>
<dbReference type="GO" id="GO:0003700">
    <property type="term" value="F:DNA-binding transcription factor activity"/>
    <property type="evidence" value="ECO:0007669"/>
    <property type="project" value="InterPro"/>
</dbReference>
<dbReference type="Pfam" id="PF04542">
    <property type="entry name" value="Sigma70_r2"/>
    <property type="match status" value="1"/>
</dbReference>
<evidence type="ECO:0000313" key="2">
    <source>
        <dbReference type="EMBL" id="HCK24528.1"/>
    </source>
</evidence>
<dbReference type="Gene3D" id="1.10.1740.10">
    <property type="match status" value="1"/>
</dbReference>
<organism evidence="2 3">
    <name type="scientific">Bacteroides graminisolvens</name>
    <dbReference type="NCBI Taxonomy" id="477666"/>
    <lineage>
        <taxon>Bacteria</taxon>
        <taxon>Pseudomonadati</taxon>
        <taxon>Bacteroidota</taxon>
        <taxon>Bacteroidia</taxon>
        <taxon>Bacteroidales</taxon>
        <taxon>Bacteroidaceae</taxon>
        <taxon>Bacteroides</taxon>
    </lineage>
</organism>
<evidence type="ECO:0000259" key="1">
    <source>
        <dbReference type="Pfam" id="PF04542"/>
    </source>
</evidence>
<name>A0A3D2SG07_9BACE</name>
<feature type="domain" description="RNA polymerase sigma-70 region 2" evidence="1">
    <location>
        <begin position="35"/>
        <end position="82"/>
    </location>
</feature>
<dbReference type="EMBL" id="DPVG01000255">
    <property type="protein sequence ID" value="HCK24528.1"/>
    <property type="molecule type" value="Genomic_DNA"/>
</dbReference>
<gene>
    <name evidence="2" type="ORF">DHW31_07090</name>
</gene>
<sequence>MRAKQNERDFEHLVKQNEGFILKCVNAALHKYVTKSDDEYSIALSAFTQAVKDYSEDKGTFLGFASMVIRRRLVDYIRKESRHYVGAHKKVIWKITIMASVRRGW</sequence>
<protein>
    <recommendedName>
        <fullName evidence="1">RNA polymerase sigma-70 region 2 domain-containing protein</fullName>
    </recommendedName>
</protein>
<proteinExistence type="predicted"/>
<dbReference type="AlphaFoldDB" id="A0A3D2SG07"/>